<sequence length="163" mass="19143">MRARARPAPSWLSRRRRPHERSLGERPLDERPLDERPLDERPLDERPLDERPWWRPLAGPASWPAHGLSPVRPFRPRRQAWPVRRQAYRGLPRSVATRPPTRRFGSRQRVPNRSALVERPPDAIAVHPRARSSCLLRLLCIRLQHIMGQYLVRYVPFGMASEV</sequence>
<feature type="compositionally biased region" description="Basic and acidic residues" evidence="1">
    <location>
        <begin position="20"/>
        <end position="47"/>
    </location>
</feature>
<dbReference type="EMBL" id="MU001495">
    <property type="protein sequence ID" value="KAF2448282.1"/>
    <property type="molecule type" value="Genomic_DNA"/>
</dbReference>
<evidence type="ECO:0000256" key="1">
    <source>
        <dbReference type="SAM" id="MobiDB-lite"/>
    </source>
</evidence>
<name>A0A9P4UGJ1_9PLEO</name>
<evidence type="ECO:0000313" key="3">
    <source>
        <dbReference type="Proteomes" id="UP000799764"/>
    </source>
</evidence>
<feature type="region of interest" description="Disordered" evidence="1">
    <location>
        <begin position="89"/>
        <end position="109"/>
    </location>
</feature>
<protein>
    <submittedName>
        <fullName evidence="2">Uncharacterized protein</fullName>
    </submittedName>
</protein>
<accession>A0A9P4UGJ1</accession>
<evidence type="ECO:0000313" key="2">
    <source>
        <dbReference type="EMBL" id="KAF2448282.1"/>
    </source>
</evidence>
<reference evidence="2" key="1">
    <citation type="journal article" date="2020" name="Stud. Mycol.">
        <title>101 Dothideomycetes genomes: a test case for predicting lifestyles and emergence of pathogens.</title>
        <authorList>
            <person name="Haridas S."/>
            <person name="Albert R."/>
            <person name="Binder M."/>
            <person name="Bloem J."/>
            <person name="Labutti K."/>
            <person name="Salamov A."/>
            <person name="Andreopoulos B."/>
            <person name="Baker S."/>
            <person name="Barry K."/>
            <person name="Bills G."/>
            <person name="Bluhm B."/>
            <person name="Cannon C."/>
            <person name="Castanera R."/>
            <person name="Culley D."/>
            <person name="Daum C."/>
            <person name="Ezra D."/>
            <person name="Gonzalez J."/>
            <person name="Henrissat B."/>
            <person name="Kuo A."/>
            <person name="Liang C."/>
            <person name="Lipzen A."/>
            <person name="Lutzoni F."/>
            <person name="Magnuson J."/>
            <person name="Mondo S."/>
            <person name="Nolan M."/>
            <person name="Ohm R."/>
            <person name="Pangilinan J."/>
            <person name="Park H.-J."/>
            <person name="Ramirez L."/>
            <person name="Alfaro M."/>
            <person name="Sun H."/>
            <person name="Tritt A."/>
            <person name="Yoshinaga Y."/>
            <person name="Zwiers L.-H."/>
            <person name="Turgeon B."/>
            <person name="Goodwin S."/>
            <person name="Spatafora J."/>
            <person name="Crous P."/>
            <person name="Grigoriev I."/>
        </authorList>
    </citation>
    <scope>NUCLEOTIDE SEQUENCE</scope>
    <source>
        <strain evidence="2">CBS 690.94</strain>
    </source>
</reference>
<comment type="caution">
    <text evidence="2">The sequence shown here is derived from an EMBL/GenBank/DDBJ whole genome shotgun (WGS) entry which is preliminary data.</text>
</comment>
<dbReference type="Proteomes" id="UP000799764">
    <property type="component" value="Unassembled WGS sequence"/>
</dbReference>
<dbReference type="AlphaFoldDB" id="A0A9P4UGJ1"/>
<dbReference type="OrthoDB" id="6135709at2759"/>
<feature type="region of interest" description="Disordered" evidence="1">
    <location>
        <begin position="1"/>
        <end position="47"/>
    </location>
</feature>
<keyword evidence="3" id="KW-1185">Reference proteome</keyword>
<proteinExistence type="predicted"/>
<gene>
    <name evidence="2" type="ORF">P171DRAFT_209939</name>
</gene>
<organism evidence="2 3">
    <name type="scientific">Karstenula rhodostoma CBS 690.94</name>
    <dbReference type="NCBI Taxonomy" id="1392251"/>
    <lineage>
        <taxon>Eukaryota</taxon>
        <taxon>Fungi</taxon>
        <taxon>Dikarya</taxon>
        <taxon>Ascomycota</taxon>
        <taxon>Pezizomycotina</taxon>
        <taxon>Dothideomycetes</taxon>
        <taxon>Pleosporomycetidae</taxon>
        <taxon>Pleosporales</taxon>
        <taxon>Massarineae</taxon>
        <taxon>Didymosphaeriaceae</taxon>
        <taxon>Karstenula</taxon>
    </lineage>
</organism>